<dbReference type="PROSITE" id="PS50978">
    <property type="entry name" value="NEAT"/>
    <property type="match status" value="2"/>
</dbReference>
<feature type="transmembrane region" description="Helical" evidence="4">
    <location>
        <begin position="643"/>
        <end position="663"/>
    </location>
</feature>
<feature type="region of interest" description="Disordered" evidence="3">
    <location>
        <begin position="524"/>
        <end position="633"/>
    </location>
</feature>
<dbReference type="Proteomes" id="UP000070326">
    <property type="component" value="Unassembled WGS sequence"/>
</dbReference>
<evidence type="ECO:0000256" key="2">
    <source>
        <dbReference type="ARBA" id="ARBA00022729"/>
    </source>
</evidence>
<evidence type="ECO:0000259" key="5">
    <source>
        <dbReference type="PROSITE" id="PS50978"/>
    </source>
</evidence>
<evidence type="ECO:0000256" key="3">
    <source>
        <dbReference type="SAM" id="MobiDB-lite"/>
    </source>
</evidence>
<comment type="caution">
    <text evidence="6">The sequence shown here is derived from an EMBL/GenBank/DDBJ whole genome shotgun (WGS) entry which is preliminary data.</text>
</comment>
<comment type="subcellular location">
    <subcellularLocation>
        <location evidence="1">Cell envelope</location>
    </subcellularLocation>
</comment>
<protein>
    <submittedName>
        <fullName evidence="6">Iron transport-associated domain protein</fullName>
    </submittedName>
</protein>
<feature type="compositionally biased region" description="Low complexity" evidence="3">
    <location>
        <begin position="543"/>
        <end position="559"/>
    </location>
</feature>
<dbReference type="AlphaFoldDB" id="A0A135YX64"/>
<name>A0A135YX64_9FIRM</name>
<feature type="transmembrane region" description="Helical" evidence="4">
    <location>
        <begin position="27"/>
        <end position="48"/>
    </location>
</feature>
<dbReference type="InterPro" id="IPR006635">
    <property type="entry name" value="NEAT_dom"/>
</dbReference>
<evidence type="ECO:0000313" key="7">
    <source>
        <dbReference type="Proteomes" id="UP000070326"/>
    </source>
</evidence>
<keyword evidence="2" id="KW-0732">Signal</keyword>
<keyword evidence="4" id="KW-0812">Transmembrane</keyword>
<organism evidence="6 7">
    <name type="scientific">Peptostreptococcus anaerobius</name>
    <dbReference type="NCBI Taxonomy" id="1261"/>
    <lineage>
        <taxon>Bacteria</taxon>
        <taxon>Bacillati</taxon>
        <taxon>Bacillota</taxon>
        <taxon>Clostridia</taxon>
        <taxon>Peptostreptococcales</taxon>
        <taxon>Peptostreptococcaceae</taxon>
        <taxon>Peptostreptococcus</taxon>
    </lineage>
</organism>
<evidence type="ECO:0000313" key="6">
    <source>
        <dbReference type="EMBL" id="KXI13986.1"/>
    </source>
</evidence>
<dbReference type="SUPFAM" id="SSF158911">
    <property type="entry name" value="NEAT domain-like"/>
    <property type="match status" value="2"/>
</dbReference>
<feature type="region of interest" description="Disordered" evidence="3">
    <location>
        <begin position="203"/>
        <end position="246"/>
    </location>
</feature>
<sequence length="709" mass="79099">MDNSEYVYINYGEIRVKIMFVKRDIKIINRFILVSLLIVSVLWSNLFVSTSRAETMKDGNYKVPISLIHKYEDRKSMGNPAMTQYGILSVKNGKATMKLRFVALDFMGYRGFLGEFYVKGQKVKELSHYDDIDVYNNPSTGKDKRMKGKKYPKDLEFEVNVGEQDIPVAVYVPVMEEVSGGNGGGQQEAKLRVAWDKSAKVGSDSFDGLDSSAPSPPVNNGPSEQDDTDSIYSPKDKRNLPQLEKGEDLKLEDGLYSLVVNLHHEREDKPSMGNGAMVHTANIVAKNGKYTMLIGSDKMEVQGIIASLVSLQIRDDNAYYRFAEPHAFDLVIPNEQDKRPRVFSFDISRKDPMIYVKVDPKVKPMGEIPVGARFKFDWSSLKKIDQKDALLYNLMKTGTPRKKFNPNETIIKKTDIFELVAKPGCFKDNIKFKVDTVTGGNDYTKVMKTFGRSSSFVIYNFKVENDYGVPQKPSKPIEIKLKLPSNIKNPKAVYVSDMSDVSIKTSNGYSNLNLNKLGQVAIVSSDGGPNRASTRDKFPGLNKKSSASTGARSSNNRSGSSDRKNSNKSHSSGNKAKSKKNNSETSSGSKSSNSESTSTSDPSKGLINESTNFDQSTSEDEPKEENSTDIKKQKFEAKENPKVIFYSLLIIISILAGSAYSYIKVAKKLIYEIKLSKKLDSELSKNIFKKDTVIGSWLDSLQGGRDENK</sequence>
<feature type="domain" description="NEAT" evidence="5">
    <location>
        <begin position="251"/>
        <end position="392"/>
    </location>
</feature>
<accession>A0A135YX64</accession>
<feature type="compositionally biased region" description="Basic and acidic residues" evidence="3">
    <location>
        <begin position="624"/>
        <end position="633"/>
    </location>
</feature>
<feature type="compositionally biased region" description="Basic and acidic residues" evidence="3">
    <location>
        <begin position="234"/>
        <end position="246"/>
    </location>
</feature>
<keyword evidence="4" id="KW-0472">Membrane</keyword>
<proteinExistence type="predicted"/>
<evidence type="ECO:0000256" key="4">
    <source>
        <dbReference type="SAM" id="Phobius"/>
    </source>
</evidence>
<gene>
    <name evidence="6" type="ORF">HMPREF3195_00457</name>
</gene>
<keyword evidence="4" id="KW-1133">Transmembrane helix</keyword>
<dbReference type="Gene3D" id="2.60.40.1850">
    <property type="match status" value="2"/>
</dbReference>
<dbReference type="STRING" id="1261.HMPREF3195_00457"/>
<dbReference type="PATRIC" id="fig|1261.5.peg.463"/>
<reference evidence="6 7" key="1">
    <citation type="submission" date="2016-02" db="EMBL/GenBank/DDBJ databases">
        <authorList>
            <person name="Wen L."/>
            <person name="He K."/>
            <person name="Yang H."/>
        </authorList>
    </citation>
    <scope>NUCLEOTIDE SEQUENCE [LARGE SCALE GENOMIC DNA]</scope>
    <source>
        <strain evidence="6 7">MJR8628A</strain>
    </source>
</reference>
<dbReference type="InterPro" id="IPR037250">
    <property type="entry name" value="NEAT_dom_sf"/>
</dbReference>
<feature type="compositionally biased region" description="Low complexity" evidence="3">
    <location>
        <begin position="583"/>
        <end position="605"/>
    </location>
</feature>
<evidence type="ECO:0000256" key="1">
    <source>
        <dbReference type="ARBA" id="ARBA00004196"/>
    </source>
</evidence>
<dbReference type="GO" id="GO:0030313">
    <property type="term" value="C:cell envelope"/>
    <property type="evidence" value="ECO:0007669"/>
    <property type="project" value="UniProtKB-SubCell"/>
</dbReference>
<feature type="domain" description="NEAT" evidence="5">
    <location>
        <begin position="56"/>
        <end position="203"/>
    </location>
</feature>
<dbReference type="eggNOG" id="ENOG502ZBX2">
    <property type="taxonomic scope" value="Bacteria"/>
</dbReference>
<dbReference type="EMBL" id="LSQZ01000015">
    <property type="protein sequence ID" value="KXI13986.1"/>
    <property type="molecule type" value="Genomic_DNA"/>
</dbReference>